<reference key="2">
    <citation type="submission" date="2010-11" db="EMBL/GenBank/DDBJ databases">
        <authorList>
            <person name="Lin H."/>
            <person name="Doddapaneni H.V."/>
            <person name="Lou B."/>
            <person name="Civerolo E.L."/>
            <person name="Chen C."/>
            <person name="Duan Y."/>
            <person name="Zhou L."/>
            <person name="Glynn J."/>
        </authorList>
    </citation>
    <scope>NUCLEOTIDE SEQUENCE</scope>
    <source>
        <strain>CLso-ZC1</strain>
    </source>
</reference>
<reference evidence="3" key="1">
    <citation type="submission" date="2010-11" db="EMBL/GenBank/DDBJ databases">
        <title>Complete genome sequence of Candidatus Liberibacter solanacearum CLso-ZC1.</title>
        <authorList>
            <person name="Lin H."/>
            <person name="Doddapaneni H.V."/>
            <person name="Lou B."/>
            <person name="Civerolo E.L."/>
            <person name="Chen C."/>
            <person name="Duan Y."/>
            <person name="Zhou L."/>
            <person name="Glynn J."/>
        </authorList>
    </citation>
    <scope>NUCLEOTIDE SEQUENCE [LARGE SCALE GENOMIC DNA]</scope>
    <source>
        <strain evidence="3">CLso-ZC1</strain>
    </source>
</reference>
<dbReference type="EMBL" id="CP002371">
    <property type="protein sequence ID" value="ADR51960.1"/>
    <property type="molecule type" value="Genomic_DNA"/>
</dbReference>
<dbReference type="HOGENOM" id="CLU_2717537_0_0_5"/>
<organism evidence="1 3">
    <name type="scientific">Liberibacter solanacearum (strain CLso-ZC1)</name>
    <dbReference type="NCBI Taxonomy" id="658172"/>
    <lineage>
        <taxon>Bacteria</taxon>
        <taxon>Pseudomonadati</taxon>
        <taxon>Pseudomonadota</taxon>
        <taxon>Alphaproteobacteria</taxon>
        <taxon>Hyphomicrobiales</taxon>
        <taxon>Rhizobiaceae</taxon>
        <taxon>Liberibacter</taxon>
    </lineage>
</organism>
<dbReference type="EMBL" id="CP002371">
    <property type="protein sequence ID" value="ADR52928.1"/>
    <property type="molecule type" value="Genomic_DNA"/>
</dbReference>
<reference evidence="1 3" key="3">
    <citation type="journal article" date="2011" name="PLoS ONE">
        <title>The Complete Genome Sequence of 'Candidatus Liberibacter solanacearum', the Bacterium Associated with Potato Zebra Chip Disease.</title>
        <authorList>
            <person name="Lin H."/>
            <person name="Lou B."/>
            <person name="Glynn J.M."/>
            <person name="Doddapaneni H."/>
            <person name="Civerolo E.L."/>
            <person name="Chen C."/>
            <person name="Duan Y."/>
            <person name="Zhou L."/>
            <person name="Vahling C.M."/>
        </authorList>
    </citation>
    <scope>NUCLEOTIDE SEQUENCE [LARGE SCALE GENOMIC DNA]</scope>
    <source>
        <strain evidence="1 3">CLso-ZC1</strain>
    </source>
</reference>
<evidence type="ECO:0000313" key="1">
    <source>
        <dbReference type="EMBL" id="ADR51960.1"/>
    </source>
</evidence>
<protein>
    <submittedName>
        <fullName evidence="1">Uncharacterized protein</fullName>
    </submittedName>
</protein>
<evidence type="ECO:0000313" key="3">
    <source>
        <dbReference type="Proteomes" id="UP000007038"/>
    </source>
</evidence>
<dbReference type="STRING" id="658172.CKC_01045"/>
<evidence type="ECO:0000313" key="2">
    <source>
        <dbReference type="EMBL" id="ADR52928.1"/>
    </source>
</evidence>
<sequence>MINIKLKTRVFEKKKGTSTEVVAYSPLGADAMLTIKVDIDGRINQDRQSSVEKFVIRAVYKLHSDDGLKDIV</sequence>
<dbReference type="KEGG" id="lso:CKC_05915"/>
<dbReference type="Proteomes" id="UP000007038">
    <property type="component" value="Chromosome"/>
</dbReference>
<name>E4UC70_LIBSC</name>
<dbReference type="AlphaFoldDB" id="E4UC70"/>
<dbReference type="KEGG" id="lso:CKC_01045"/>
<proteinExistence type="predicted"/>
<gene>
    <name evidence="1" type="ordered locus">CKC_01045</name>
    <name evidence="2" type="ordered locus">CKC_05915</name>
</gene>
<accession>E4UC70</accession>